<dbReference type="SFLD" id="SFLDF00027">
    <property type="entry name" value="p-type_atpase"/>
    <property type="match status" value="1"/>
</dbReference>
<evidence type="ECO:0000256" key="1">
    <source>
        <dbReference type="ARBA" id="ARBA00004141"/>
    </source>
</evidence>
<dbReference type="InterPro" id="IPR059000">
    <property type="entry name" value="ATPase_P-type_domA"/>
</dbReference>
<proteinExistence type="inferred from homology"/>
<dbReference type="InterPro" id="IPR036412">
    <property type="entry name" value="HAD-like_sf"/>
</dbReference>
<dbReference type="PRINTS" id="PR00119">
    <property type="entry name" value="CATATPASE"/>
</dbReference>
<keyword evidence="7" id="KW-0067">ATP-binding</keyword>
<dbReference type="Gene3D" id="3.40.50.1000">
    <property type="entry name" value="HAD superfamily/HAD-like"/>
    <property type="match status" value="1"/>
</dbReference>
<name>A0AA97B9I0_9CYAN</name>
<feature type="domain" description="P-type ATPase A" evidence="9">
    <location>
        <begin position="262"/>
        <end position="358"/>
    </location>
</feature>
<dbReference type="InterPro" id="IPR023299">
    <property type="entry name" value="ATPase_P-typ_cyto_dom_N"/>
</dbReference>
<dbReference type="Gene3D" id="2.70.150.10">
    <property type="entry name" value="Calcium-transporting ATPase, cytoplasmic transduction domain A"/>
    <property type="match status" value="1"/>
</dbReference>
<dbReference type="AlphaFoldDB" id="A0AA97B9I0"/>
<feature type="transmembrane region" description="Helical" evidence="7">
    <location>
        <begin position="711"/>
        <end position="738"/>
    </location>
</feature>
<sequence length="922" mass="97862">MVSGSTLGRSPHEADGSAMFVSGSEESGEADAEPIREVASKLQMGPLRSLVHYEVVHRTAHRIRLRIPLLKVDEDYGQVLCCLVERLEGVESVRCQPLAQSLIVEYVKGTDSTEETERHLFRAIQQAHQVDLEDVVQATGKASTSEPQGVDLVARLGLPAAGLLLGFGAMMGLPLPGLVVGGIILAGTRPVYDRAMTALFKDGELAIDLLDALAITLHTAEGNFFAPALMLGMVEGGEAIRDITARGSERASLDLLSCLGTEAIVERDGQEVRIPIDQVVVGDRIVVYPGDQIPVDGSVLRGSGLVDQCKLTGESIPITRGAGEDVFASTILVDGHLCIQAERIGADTRAGVIANLMQEAPVYDTRVSNFATKVANQLVAPTLLASAVVGTTTGDVSRAISILTLDVGTGIRISVPTTILSALTYAARNGVLIRTGRTIEQLAEVDAIVFDKTGTLTEGRAGVTNIHVLLPELSRREVLSLAASAEQGLTHPVAEAIIRHAKDEGVPLMPCQAWEYHVGLGVEAQIDGRQVWVGSHRLMAQRGIRLDELHHRYPDLEAGPHSLVYVALGDALAGVILYSDPIRAESLAVVQALQAQGIEVYVLSGDEARVVRAVSHSLSIPPERVYAESFPERKVEVVKALHDSGKTVAFCGDGINDSAALAYADISISFSGASGIARETADVVLMEDNLTQLETAIAIARNAMDIVNQNIALVILPNVGAVLAGVFLAINPVLAILINNGSAILAELNGLRPLLGPTGLPDWLQPSARASAIRSIRSSAAAADPLEDAADAERDRPPVASSAPANPQANSDNRAVQPRPLGAIAPSVQVPQPADTLESLIQKDLAARLGVSPQTLSRRKYQSTFAQWSRTRDPGRVAWRYSQPERVFHPVLADTLPFRPGQERGATPRLGHRAAATLAASG</sequence>
<dbReference type="InterPro" id="IPR044492">
    <property type="entry name" value="P_typ_ATPase_HD_dom"/>
</dbReference>
<accession>A0AA97B9I0</accession>
<dbReference type="PANTHER" id="PTHR48085">
    <property type="entry name" value="CADMIUM/ZINC-TRANSPORTING ATPASE HMA2-RELATED"/>
    <property type="match status" value="1"/>
</dbReference>
<feature type="region of interest" description="Disordered" evidence="8">
    <location>
        <begin position="1"/>
        <end position="33"/>
    </location>
</feature>
<comment type="similarity">
    <text evidence="2 7">Belongs to the cation transport ATPase (P-type) (TC 3.A.3) family. Type IB subfamily.</text>
</comment>
<dbReference type="NCBIfam" id="TIGR01494">
    <property type="entry name" value="ATPase_P-type"/>
    <property type="match status" value="1"/>
</dbReference>
<dbReference type="KEGG" id="tog:HNI00_05245"/>
<evidence type="ECO:0000313" key="10">
    <source>
        <dbReference type="EMBL" id="WOB42625.1"/>
    </source>
</evidence>
<dbReference type="NCBIfam" id="TIGR01525">
    <property type="entry name" value="ATPase-IB_hvy"/>
    <property type="match status" value="1"/>
</dbReference>
<reference evidence="10" key="1">
    <citation type="submission" date="2020-05" db="EMBL/GenBank/DDBJ databases">
        <authorList>
            <person name="Zhu T."/>
            <person name="Keshari N."/>
            <person name="Lu X."/>
        </authorList>
    </citation>
    <scope>NUCLEOTIDE SEQUENCE</scope>
    <source>
        <strain evidence="10">NK1-22</strain>
    </source>
</reference>
<keyword evidence="7" id="KW-0479">Metal-binding</keyword>
<keyword evidence="3 7" id="KW-0812">Transmembrane</keyword>
<evidence type="ECO:0000256" key="8">
    <source>
        <dbReference type="SAM" id="MobiDB-lite"/>
    </source>
</evidence>
<comment type="subcellular location">
    <subcellularLocation>
        <location evidence="7">Cell membrane</location>
    </subcellularLocation>
    <subcellularLocation>
        <location evidence="1">Membrane</location>
        <topology evidence="1">Multi-pass membrane protein</topology>
    </subcellularLocation>
</comment>
<evidence type="ECO:0000256" key="7">
    <source>
        <dbReference type="RuleBase" id="RU362081"/>
    </source>
</evidence>
<feature type="transmembrane region" description="Helical" evidence="7">
    <location>
        <begin position="163"/>
        <end position="186"/>
    </location>
</feature>
<dbReference type="RefSeq" id="WP_316791308.1">
    <property type="nucleotide sequence ID" value="NZ_CP053540.1"/>
</dbReference>
<evidence type="ECO:0000256" key="5">
    <source>
        <dbReference type="ARBA" id="ARBA00022989"/>
    </source>
</evidence>
<dbReference type="GO" id="GO:0016887">
    <property type="term" value="F:ATP hydrolysis activity"/>
    <property type="evidence" value="ECO:0007669"/>
    <property type="project" value="InterPro"/>
</dbReference>
<dbReference type="PROSITE" id="PS00154">
    <property type="entry name" value="ATPASE_E1_E2"/>
    <property type="match status" value="1"/>
</dbReference>
<dbReference type="Gene3D" id="3.40.1110.10">
    <property type="entry name" value="Calcium-transporting ATPase, cytoplasmic domain N"/>
    <property type="match status" value="1"/>
</dbReference>
<evidence type="ECO:0000256" key="4">
    <source>
        <dbReference type="ARBA" id="ARBA00022967"/>
    </source>
</evidence>
<dbReference type="InterPro" id="IPR018303">
    <property type="entry name" value="ATPase_P-typ_P_site"/>
</dbReference>
<feature type="region of interest" description="Disordered" evidence="8">
    <location>
        <begin position="784"/>
        <end position="818"/>
    </location>
</feature>
<feature type="compositionally biased region" description="Low complexity" evidence="8">
    <location>
        <begin position="798"/>
        <end position="813"/>
    </location>
</feature>
<dbReference type="InterPro" id="IPR023214">
    <property type="entry name" value="HAD_sf"/>
</dbReference>
<keyword evidence="4" id="KW-1278">Translocase</keyword>
<evidence type="ECO:0000259" key="9">
    <source>
        <dbReference type="Pfam" id="PF00122"/>
    </source>
</evidence>
<dbReference type="GO" id="GO:0005524">
    <property type="term" value="F:ATP binding"/>
    <property type="evidence" value="ECO:0007669"/>
    <property type="project" value="UniProtKB-UniRule"/>
</dbReference>
<dbReference type="Pfam" id="PF00702">
    <property type="entry name" value="Hydrolase"/>
    <property type="match status" value="1"/>
</dbReference>
<dbReference type="GO" id="GO:0005886">
    <property type="term" value="C:plasma membrane"/>
    <property type="evidence" value="ECO:0007669"/>
    <property type="project" value="UniProtKB-SubCell"/>
</dbReference>
<gene>
    <name evidence="10" type="ORF">HNI00_05245</name>
</gene>
<dbReference type="EMBL" id="CP053540">
    <property type="protein sequence ID" value="WOB42625.1"/>
    <property type="molecule type" value="Genomic_DNA"/>
</dbReference>
<keyword evidence="7" id="KW-0547">Nucleotide-binding</keyword>
<keyword evidence="7" id="KW-1003">Cell membrane</keyword>
<dbReference type="InterPro" id="IPR027256">
    <property type="entry name" value="P-typ_ATPase_IB"/>
</dbReference>
<dbReference type="GO" id="GO:0019829">
    <property type="term" value="F:ATPase-coupled monoatomic cation transmembrane transporter activity"/>
    <property type="evidence" value="ECO:0007669"/>
    <property type="project" value="InterPro"/>
</dbReference>
<feature type="region of interest" description="Disordered" evidence="8">
    <location>
        <begin position="897"/>
        <end position="922"/>
    </location>
</feature>
<keyword evidence="6 7" id="KW-0472">Membrane</keyword>
<dbReference type="SUPFAM" id="SSF56784">
    <property type="entry name" value="HAD-like"/>
    <property type="match status" value="1"/>
</dbReference>
<evidence type="ECO:0000256" key="6">
    <source>
        <dbReference type="ARBA" id="ARBA00023136"/>
    </source>
</evidence>
<dbReference type="InterPro" id="IPR008250">
    <property type="entry name" value="ATPase_P-typ_transduc_dom_A_sf"/>
</dbReference>
<dbReference type="Pfam" id="PF00122">
    <property type="entry name" value="E1-E2_ATPase"/>
    <property type="match status" value="1"/>
</dbReference>
<dbReference type="SFLD" id="SFLDG00002">
    <property type="entry name" value="C1.7:_P-type_atpase_like"/>
    <property type="match status" value="1"/>
</dbReference>
<comment type="caution">
    <text evidence="7">Lacks conserved residue(s) required for the propagation of feature annotation.</text>
</comment>
<dbReference type="SFLD" id="SFLDS00003">
    <property type="entry name" value="Haloacid_Dehalogenase"/>
    <property type="match status" value="1"/>
</dbReference>
<evidence type="ECO:0000256" key="3">
    <source>
        <dbReference type="ARBA" id="ARBA00022692"/>
    </source>
</evidence>
<keyword evidence="5 7" id="KW-1133">Transmembrane helix</keyword>
<dbReference type="InterPro" id="IPR001757">
    <property type="entry name" value="P_typ_ATPase"/>
</dbReference>
<dbReference type="SUPFAM" id="SSF81653">
    <property type="entry name" value="Calcium ATPase, transduction domain A"/>
    <property type="match status" value="1"/>
</dbReference>
<dbReference type="InterPro" id="IPR051014">
    <property type="entry name" value="Cation_Transport_ATPase_IB"/>
</dbReference>
<dbReference type="GO" id="GO:0046872">
    <property type="term" value="F:metal ion binding"/>
    <property type="evidence" value="ECO:0007669"/>
    <property type="project" value="UniProtKB-KW"/>
</dbReference>
<organism evidence="10">
    <name type="scientific">Thermoleptolyngbya oregonensis NK1-22</name>
    <dbReference type="NCBI Taxonomy" id="2547457"/>
    <lineage>
        <taxon>Bacteria</taxon>
        <taxon>Bacillati</taxon>
        <taxon>Cyanobacteriota</taxon>
        <taxon>Cyanophyceae</taxon>
        <taxon>Oculatellales</taxon>
        <taxon>Oculatellaceae</taxon>
        <taxon>Thermoleptolyngbya</taxon>
    </lineage>
</organism>
<evidence type="ECO:0000256" key="2">
    <source>
        <dbReference type="ARBA" id="ARBA00006024"/>
    </source>
</evidence>
<protein>
    <submittedName>
        <fullName evidence="10">Heavy metal translocating P-type ATPase</fullName>
    </submittedName>
</protein>
<dbReference type="PANTHER" id="PTHR48085:SF5">
    <property type="entry name" value="CADMIUM_ZINC-TRANSPORTING ATPASE HMA4-RELATED"/>
    <property type="match status" value="1"/>
</dbReference>